<dbReference type="PaxDb" id="2850-Phatr44388"/>
<keyword evidence="2" id="KW-0732">Signal</keyword>
<dbReference type="AlphaFoldDB" id="B7FTX7"/>
<dbReference type="RefSeq" id="XP_002178220.1">
    <property type="nucleotide sequence ID" value="XM_002178184.1"/>
</dbReference>
<dbReference type="OMA" id="WNNAKED"/>
<dbReference type="InParanoid" id="B7FTX7"/>
<feature type="region of interest" description="Disordered" evidence="1">
    <location>
        <begin position="141"/>
        <end position="163"/>
    </location>
</feature>
<reference evidence="4" key="2">
    <citation type="submission" date="2008-08" db="EMBL/GenBank/DDBJ databases">
        <authorList>
            <consortium name="Diatom Consortium"/>
            <person name="Grigoriev I."/>
            <person name="Grimwood J."/>
            <person name="Kuo A."/>
            <person name="Otillar R.P."/>
            <person name="Salamov A."/>
            <person name="Detter J.C."/>
            <person name="Lindquist E."/>
            <person name="Shapiro H."/>
            <person name="Lucas S."/>
            <person name="Glavina del Rio T."/>
            <person name="Pitluck S."/>
            <person name="Rokhsar D."/>
            <person name="Bowler C."/>
        </authorList>
    </citation>
    <scope>GENOME REANNOTATION</scope>
    <source>
        <strain evidence="4">CCAP 1055/1</strain>
    </source>
</reference>
<feature type="compositionally biased region" description="Acidic residues" evidence="1">
    <location>
        <begin position="150"/>
        <end position="162"/>
    </location>
</feature>
<reference evidence="3 4" key="1">
    <citation type="journal article" date="2008" name="Nature">
        <title>The Phaeodactylum genome reveals the evolutionary history of diatom genomes.</title>
        <authorList>
            <person name="Bowler C."/>
            <person name="Allen A.E."/>
            <person name="Badger J.H."/>
            <person name="Grimwood J."/>
            <person name="Jabbari K."/>
            <person name="Kuo A."/>
            <person name="Maheswari U."/>
            <person name="Martens C."/>
            <person name="Maumus F."/>
            <person name="Otillar R.P."/>
            <person name="Rayko E."/>
            <person name="Salamov A."/>
            <person name="Vandepoele K."/>
            <person name="Beszteri B."/>
            <person name="Gruber A."/>
            <person name="Heijde M."/>
            <person name="Katinka M."/>
            <person name="Mock T."/>
            <person name="Valentin K."/>
            <person name="Verret F."/>
            <person name="Berges J.A."/>
            <person name="Brownlee C."/>
            <person name="Cadoret J.P."/>
            <person name="Chiovitti A."/>
            <person name="Choi C.J."/>
            <person name="Coesel S."/>
            <person name="De Martino A."/>
            <person name="Detter J.C."/>
            <person name="Durkin C."/>
            <person name="Falciatore A."/>
            <person name="Fournet J."/>
            <person name="Haruta M."/>
            <person name="Huysman M.J."/>
            <person name="Jenkins B.D."/>
            <person name="Jiroutova K."/>
            <person name="Jorgensen R.E."/>
            <person name="Joubert Y."/>
            <person name="Kaplan A."/>
            <person name="Kroger N."/>
            <person name="Kroth P.G."/>
            <person name="La Roche J."/>
            <person name="Lindquist E."/>
            <person name="Lommer M."/>
            <person name="Martin-Jezequel V."/>
            <person name="Lopez P.J."/>
            <person name="Lucas S."/>
            <person name="Mangogna M."/>
            <person name="McGinnis K."/>
            <person name="Medlin L.K."/>
            <person name="Montsant A."/>
            <person name="Oudot-Le Secq M.P."/>
            <person name="Napoli C."/>
            <person name="Obornik M."/>
            <person name="Parker M.S."/>
            <person name="Petit J.L."/>
            <person name="Porcel B.M."/>
            <person name="Poulsen N."/>
            <person name="Robison M."/>
            <person name="Rychlewski L."/>
            <person name="Rynearson T.A."/>
            <person name="Schmutz J."/>
            <person name="Shapiro H."/>
            <person name="Siaut M."/>
            <person name="Stanley M."/>
            <person name="Sussman M.R."/>
            <person name="Taylor A.R."/>
            <person name="Vardi A."/>
            <person name="von Dassow P."/>
            <person name="Vyverman W."/>
            <person name="Willis A."/>
            <person name="Wyrwicz L.S."/>
            <person name="Rokhsar D.S."/>
            <person name="Weissenbach J."/>
            <person name="Armbrust E.V."/>
            <person name="Green B.R."/>
            <person name="Van de Peer Y."/>
            <person name="Grigoriev I.V."/>
        </authorList>
    </citation>
    <scope>NUCLEOTIDE SEQUENCE [LARGE SCALE GENOMIC DNA]</scope>
    <source>
        <strain evidence="3 4">CCAP 1055/1</strain>
    </source>
</reference>
<evidence type="ECO:0000256" key="2">
    <source>
        <dbReference type="SAM" id="SignalP"/>
    </source>
</evidence>
<gene>
    <name evidence="3" type="ORF">PHATRDRAFT_44388</name>
</gene>
<proteinExistence type="predicted"/>
<sequence length="492" mass="56482">MKQLFLVILVTSTNLLITRVSGFVSCVSRQQQTDASPRNWKCALQTSSNSEEAEREVDENVYQSIDIDAVSDAEALLAVRAYLQRKNRLGSWSKYEERKRQARQSISSMQNASSRSVDEAGFFWEDPAQLRYLYHDSEASKTISSRHDDSEADLSETEETDETLVLPVDGEAKSRTDTELLDFPMDEEDFDADATADSFFDHGPSDSRIRRSKAARKTWSNPDWRKMWYERRWGERRRQRVPGKQEQKIMEDRVRTFNPDQLLGSEALSSLTEGEIADAICSYVGANRKRSFSRQISLQERKAALQKPPPIQALPRDYLLQQDPAVLIENRRKRARRASQAYQKRLDNESFQRDGQRRRQASAKRAADGKASARTISQARTPDAALQRITADLDDERIPAILDVELILEPIRLGRRKNVLRRILSVCFDLRGKCVPDESTLEEWNNAKEDTAESVEPYGFVFATSCSIDHLGKFVLYCVQKAHRELPFFVRK</sequence>
<evidence type="ECO:0000313" key="3">
    <source>
        <dbReference type="EMBL" id="EEC49885.1"/>
    </source>
</evidence>
<protein>
    <submittedName>
        <fullName evidence="3">Uncharacterized protein</fullName>
    </submittedName>
</protein>
<dbReference type="KEGG" id="pti:PHATRDRAFT_44388"/>
<organism evidence="3 4">
    <name type="scientific">Phaeodactylum tricornutum (strain CCAP 1055/1)</name>
    <dbReference type="NCBI Taxonomy" id="556484"/>
    <lineage>
        <taxon>Eukaryota</taxon>
        <taxon>Sar</taxon>
        <taxon>Stramenopiles</taxon>
        <taxon>Ochrophyta</taxon>
        <taxon>Bacillariophyta</taxon>
        <taxon>Bacillariophyceae</taxon>
        <taxon>Bacillariophycidae</taxon>
        <taxon>Naviculales</taxon>
        <taxon>Phaeodactylaceae</taxon>
        <taxon>Phaeodactylum</taxon>
    </lineage>
</organism>
<dbReference type="Proteomes" id="UP000000759">
    <property type="component" value="Chromosome 4"/>
</dbReference>
<name>B7FTX7_PHATC</name>
<dbReference type="GeneID" id="7197855"/>
<dbReference type="HOGENOM" id="CLU_554895_0_0_1"/>
<evidence type="ECO:0000313" key="4">
    <source>
        <dbReference type="Proteomes" id="UP000000759"/>
    </source>
</evidence>
<dbReference type="eggNOG" id="ENOG502SQVP">
    <property type="taxonomic scope" value="Eukaryota"/>
</dbReference>
<feature type="region of interest" description="Disordered" evidence="1">
    <location>
        <begin position="338"/>
        <end position="379"/>
    </location>
</feature>
<feature type="chain" id="PRO_5002852631" evidence="2">
    <location>
        <begin position="23"/>
        <end position="492"/>
    </location>
</feature>
<feature type="signal peptide" evidence="2">
    <location>
        <begin position="1"/>
        <end position="22"/>
    </location>
</feature>
<evidence type="ECO:0000256" key="1">
    <source>
        <dbReference type="SAM" id="MobiDB-lite"/>
    </source>
</evidence>
<accession>B7FTX7</accession>
<dbReference type="EMBL" id="CM000607">
    <property type="protein sequence ID" value="EEC49885.1"/>
    <property type="molecule type" value="Genomic_DNA"/>
</dbReference>
<feature type="compositionally biased region" description="Basic and acidic residues" evidence="1">
    <location>
        <begin position="344"/>
        <end position="357"/>
    </location>
</feature>
<keyword evidence="4" id="KW-1185">Reference proteome</keyword>
<dbReference type="OrthoDB" id="49609at2759"/>